<dbReference type="GO" id="GO:0005576">
    <property type="term" value="C:extracellular region"/>
    <property type="evidence" value="ECO:0007669"/>
    <property type="project" value="UniProtKB-SubCell"/>
</dbReference>
<feature type="domain" description="Auxiliary Activity family 9 catalytic" evidence="7">
    <location>
        <begin position="18"/>
        <end position="238"/>
    </location>
</feature>
<comment type="domain">
    <text evidence="5">Has a modular structure: an endo-beta-1,4-glucanase catalytic module at the N-terminus, a linker rich in serines and threonines, and a C-terminal carbohydrate-binding module (CBM).</text>
</comment>
<dbReference type="EMBL" id="KZ805312">
    <property type="protein sequence ID" value="PVI05822.1"/>
    <property type="molecule type" value="Genomic_DNA"/>
</dbReference>
<keyword evidence="5" id="KW-0119">Carbohydrate metabolism</keyword>
<dbReference type="Proteomes" id="UP000244855">
    <property type="component" value="Unassembled WGS sequence"/>
</dbReference>
<dbReference type="PANTHER" id="PTHR33353:SF2">
    <property type="entry name" value="ENDO-BETA-1,4-GLUCANASE D"/>
    <property type="match status" value="1"/>
</dbReference>
<evidence type="ECO:0000256" key="4">
    <source>
        <dbReference type="ARBA" id="ARBA00023157"/>
    </source>
</evidence>
<comment type="catalytic activity">
    <reaction evidence="5">
        <text>[(1-&gt;4)-beta-D-glucosyl]n+m + reduced acceptor + O2 = 4-dehydro-beta-D-glucosyl-[(1-&gt;4)-beta-D-glucosyl]n-1 + [(1-&gt;4)-beta-D-glucosyl]m + acceptor + H2O.</text>
        <dbReference type="EC" id="1.14.99.56"/>
    </reaction>
</comment>
<accession>A0A2V1E6Q8</accession>
<comment type="cofactor">
    <cofactor evidence="1">
        <name>Cu(2+)</name>
        <dbReference type="ChEBI" id="CHEBI:29036"/>
    </cofactor>
</comment>
<keyword evidence="8" id="KW-0503">Monooxygenase</keyword>
<name>A0A2V1E6Q8_9PLEO</name>
<keyword evidence="6" id="KW-0732">Signal</keyword>
<keyword evidence="9" id="KW-1185">Reference proteome</keyword>
<keyword evidence="5" id="KW-0136">Cellulose degradation</keyword>
<keyword evidence="3 5" id="KW-0964">Secreted</keyword>
<dbReference type="GO" id="GO:0030245">
    <property type="term" value="P:cellulose catabolic process"/>
    <property type="evidence" value="ECO:0007669"/>
    <property type="project" value="UniProtKB-UniRule"/>
</dbReference>
<evidence type="ECO:0000313" key="9">
    <source>
        <dbReference type="Proteomes" id="UP000244855"/>
    </source>
</evidence>
<dbReference type="GO" id="GO:0004497">
    <property type="term" value="F:monooxygenase activity"/>
    <property type="evidence" value="ECO:0007669"/>
    <property type="project" value="UniProtKB-KW"/>
</dbReference>
<keyword evidence="5" id="KW-0624">Polysaccharide degradation</keyword>
<feature type="signal peptide" evidence="6">
    <location>
        <begin position="1"/>
        <end position="15"/>
    </location>
</feature>
<keyword evidence="4 5" id="KW-1015">Disulfide bond</keyword>
<comment type="function">
    <text evidence="5">Lytic polysaccharide monooxygenase (LMPO) that depolymerizes crystalline and amorphous polysaccharides via the oxidation of scissile alpha- or beta-(1-4)-glycosidic bonds, yielding C1 and/or C4 oxidation products. Catalysis by LPMOs requires the reduction of the active-site copper from Cu(II) to Cu(I) by a reducing agent and H(2)O(2) or O(2) as a cosubstrate.</text>
</comment>
<proteinExistence type="predicted"/>
<evidence type="ECO:0000256" key="5">
    <source>
        <dbReference type="RuleBase" id="RU368122"/>
    </source>
</evidence>
<organism evidence="8 9">
    <name type="scientific">Periconia macrospinosa</name>
    <dbReference type="NCBI Taxonomy" id="97972"/>
    <lineage>
        <taxon>Eukaryota</taxon>
        <taxon>Fungi</taxon>
        <taxon>Dikarya</taxon>
        <taxon>Ascomycota</taxon>
        <taxon>Pezizomycotina</taxon>
        <taxon>Dothideomycetes</taxon>
        <taxon>Pleosporomycetidae</taxon>
        <taxon>Pleosporales</taxon>
        <taxon>Massarineae</taxon>
        <taxon>Periconiaceae</taxon>
        <taxon>Periconia</taxon>
    </lineage>
</organism>
<comment type="subcellular location">
    <subcellularLocation>
        <location evidence="2 5">Secreted</location>
    </subcellularLocation>
</comment>
<dbReference type="Pfam" id="PF03443">
    <property type="entry name" value="AA9"/>
    <property type="match status" value="1"/>
</dbReference>
<evidence type="ECO:0000313" key="8">
    <source>
        <dbReference type="EMBL" id="PVI05822.1"/>
    </source>
</evidence>
<dbReference type="GO" id="GO:0030248">
    <property type="term" value="F:cellulose binding"/>
    <property type="evidence" value="ECO:0007669"/>
    <property type="project" value="UniProtKB-UniRule"/>
</dbReference>
<dbReference type="GO" id="GO:0008810">
    <property type="term" value="F:cellulase activity"/>
    <property type="evidence" value="ECO:0007669"/>
    <property type="project" value="UniProtKB-UniRule"/>
</dbReference>
<dbReference type="OrthoDB" id="6038816at2759"/>
<evidence type="ECO:0000256" key="6">
    <source>
        <dbReference type="SAM" id="SignalP"/>
    </source>
</evidence>
<dbReference type="Gene3D" id="2.70.50.70">
    <property type="match status" value="1"/>
</dbReference>
<dbReference type="InterPro" id="IPR005103">
    <property type="entry name" value="AA9_LPMO"/>
</dbReference>
<keyword evidence="8" id="KW-0560">Oxidoreductase</keyword>
<gene>
    <name evidence="8" type="ORF">DM02DRAFT_668144</name>
</gene>
<feature type="chain" id="PRO_5016011283" description="AA9 family lytic polysaccharide monooxygenase" evidence="6">
    <location>
        <begin position="16"/>
        <end position="265"/>
    </location>
</feature>
<evidence type="ECO:0000259" key="7">
    <source>
        <dbReference type="Pfam" id="PF03443"/>
    </source>
</evidence>
<dbReference type="InterPro" id="IPR049892">
    <property type="entry name" value="AA9"/>
</dbReference>
<reference evidence="8 9" key="1">
    <citation type="journal article" date="2018" name="Sci. Rep.">
        <title>Comparative genomics provides insights into the lifestyle and reveals functional heterogeneity of dark septate endophytic fungi.</title>
        <authorList>
            <person name="Knapp D.G."/>
            <person name="Nemeth J.B."/>
            <person name="Barry K."/>
            <person name="Hainaut M."/>
            <person name="Henrissat B."/>
            <person name="Johnson J."/>
            <person name="Kuo A."/>
            <person name="Lim J.H.P."/>
            <person name="Lipzen A."/>
            <person name="Nolan M."/>
            <person name="Ohm R.A."/>
            <person name="Tamas L."/>
            <person name="Grigoriev I.V."/>
            <person name="Spatafora J.W."/>
            <person name="Nagy L.G."/>
            <person name="Kovacs G.M."/>
        </authorList>
    </citation>
    <scope>NUCLEOTIDE SEQUENCE [LARGE SCALE GENOMIC DNA]</scope>
    <source>
        <strain evidence="8 9">DSE2036</strain>
    </source>
</reference>
<sequence length="265" mass="29684">MKILAVASLLSLADAHFTTGHLLVNGTDTDLWKHVLKVGIFGNPVTNGGFPPDNHFAQIVPQYSSDGWHNPNLTCGRLAFDAVKDTAVADVIAGEDIGFRVMSDMEIDPRYNGGVMYGKFFHQGPAQVYLSRAPNDDFMSYRGDGDWFKVAYQGPLNDTDWLLWGKQEYNFTLPRTTPPGKYVMRFEYFMPTSEKGYVQFFPNCALINVIGPGGGTPGPFVKIPDHYNEEDPGFWLPFNQEYGRLPADQMRMSEYKPPGPPVWKG</sequence>
<evidence type="ECO:0000256" key="1">
    <source>
        <dbReference type="ARBA" id="ARBA00001973"/>
    </source>
</evidence>
<dbReference type="PANTHER" id="PTHR33353">
    <property type="entry name" value="PUTATIVE (AFU_ORTHOLOGUE AFUA_1G12560)-RELATED"/>
    <property type="match status" value="1"/>
</dbReference>
<protein>
    <recommendedName>
        <fullName evidence="5">AA9 family lytic polysaccharide monooxygenase</fullName>
        <ecNumber evidence="5">1.14.99.56</ecNumber>
    </recommendedName>
    <alternativeName>
        <fullName evidence="5">Endo-beta-1,4-glucanase</fullName>
    </alternativeName>
    <alternativeName>
        <fullName evidence="5">Glycosyl hydrolase 61 family protein</fullName>
    </alternativeName>
</protein>
<dbReference type="AlphaFoldDB" id="A0A2V1E6Q8"/>
<dbReference type="EC" id="1.14.99.56" evidence="5"/>
<evidence type="ECO:0000256" key="3">
    <source>
        <dbReference type="ARBA" id="ARBA00022525"/>
    </source>
</evidence>
<evidence type="ECO:0000256" key="2">
    <source>
        <dbReference type="ARBA" id="ARBA00004613"/>
    </source>
</evidence>